<keyword evidence="4" id="KW-1185">Reference proteome</keyword>
<gene>
    <name evidence="3" type="ORF">K452DRAFT_357546</name>
</gene>
<feature type="region of interest" description="Disordered" evidence="1">
    <location>
        <begin position="57"/>
        <end position="76"/>
    </location>
</feature>
<dbReference type="GeneID" id="54303636"/>
<feature type="region of interest" description="Disordered" evidence="1">
    <location>
        <begin position="267"/>
        <end position="299"/>
    </location>
</feature>
<dbReference type="Proteomes" id="UP000799438">
    <property type="component" value="Unassembled WGS sequence"/>
</dbReference>
<dbReference type="InterPro" id="IPR051702">
    <property type="entry name" value="SH3_domain_YSC84-like"/>
</dbReference>
<evidence type="ECO:0000313" key="4">
    <source>
        <dbReference type="Proteomes" id="UP000799438"/>
    </source>
</evidence>
<evidence type="ECO:0000256" key="1">
    <source>
        <dbReference type="SAM" id="MobiDB-lite"/>
    </source>
</evidence>
<dbReference type="EMBL" id="ML995482">
    <property type="protein sequence ID" value="KAF2143155.1"/>
    <property type="molecule type" value="Genomic_DNA"/>
</dbReference>
<protein>
    <recommendedName>
        <fullName evidence="2">Ysc84 actin-binding domain-containing protein</fullName>
    </recommendedName>
</protein>
<accession>A0A6A6BIK8</accession>
<name>A0A6A6BIK8_9PEZI</name>
<dbReference type="Pfam" id="PF04366">
    <property type="entry name" value="Ysc84"/>
    <property type="match status" value="1"/>
</dbReference>
<evidence type="ECO:0000313" key="3">
    <source>
        <dbReference type="EMBL" id="KAF2143155.1"/>
    </source>
</evidence>
<dbReference type="PANTHER" id="PTHR15629">
    <property type="entry name" value="SH3YL1 PROTEIN"/>
    <property type="match status" value="1"/>
</dbReference>
<dbReference type="RefSeq" id="XP_033398867.1">
    <property type="nucleotide sequence ID" value="XM_033546130.1"/>
</dbReference>
<dbReference type="OrthoDB" id="443981at2759"/>
<dbReference type="InterPro" id="IPR007461">
    <property type="entry name" value="Ysc84_actin-binding"/>
</dbReference>
<dbReference type="CDD" id="cd11524">
    <property type="entry name" value="SYLF"/>
    <property type="match status" value="1"/>
</dbReference>
<evidence type="ECO:0000259" key="2">
    <source>
        <dbReference type="Pfam" id="PF04366"/>
    </source>
</evidence>
<dbReference type="GO" id="GO:0035091">
    <property type="term" value="F:phosphatidylinositol binding"/>
    <property type="evidence" value="ECO:0007669"/>
    <property type="project" value="TreeGrafter"/>
</dbReference>
<proteinExistence type="predicted"/>
<feature type="compositionally biased region" description="Polar residues" evidence="1">
    <location>
        <begin position="59"/>
        <end position="69"/>
    </location>
</feature>
<feature type="compositionally biased region" description="Basic and acidic residues" evidence="1">
    <location>
        <begin position="287"/>
        <end position="299"/>
    </location>
</feature>
<sequence length="299" mass="32011">MWQNTKQQSKTGLDKAWTWAGKIDGPASKFSFWASSLDKESTKAARILSSFCQEGFNKDASSSTGQPSNKKPKGKDYVLRKIPPDVIRNAVGLAIFSTLRAGFHASLASGSGVLLARKADGTWSPPSGILLHTVGVGFLIGVDIYDCVLVINTYEALDAFCKTRCTLGGEISAAAGPVGAGYSVESEVVLKRAAPVFTYVKSKGFYAGVQLDGTVIIERKEENKRFYGESVPVARILAGDVDEDLELDAVAPLWEAVKVAEGPNELKQEGTMGFPLMPDGTPVAEAAEPRPDPRRPSIN</sequence>
<dbReference type="PANTHER" id="PTHR15629:SF8">
    <property type="entry name" value="DUF500 DOMAIN PROTEIN (AFU_ORTHOLOGUE AFUA_5G07310)"/>
    <property type="match status" value="1"/>
</dbReference>
<reference evidence="3" key="1">
    <citation type="journal article" date="2020" name="Stud. Mycol.">
        <title>101 Dothideomycetes genomes: a test case for predicting lifestyles and emergence of pathogens.</title>
        <authorList>
            <person name="Haridas S."/>
            <person name="Albert R."/>
            <person name="Binder M."/>
            <person name="Bloem J."/>
            <person name="Labutti K."/>
            <person name="Salamov A."/>
            <person name="Andreopoulos B."/>
            <person name="Baker S."/>
            <person name="Barry K."/>
            <person name="Bills G."/>
            <person name="Bluhm B."/>
            <person name="Cannon C."/>
            <person name="Castanera R."/>
            <person name="Culley D."/>
            <person name="Daum C."/>
            <person name="Ezra D."/>
            <person name="Gonzalez J."/>
            <person name="Henrissat B."/>
            <person name="Kuo A."/>
            <person name="Liang C."/>
            <person name="Lipzen A."/>
            <person name="Lutzoni F."/>
            <person name="Magnuson J."/>
            <person name="Mondo S."/>
            <person name="Nolan M."/>
            <person name="Ohm R."/>
            <person name="Pangilinan J."/>
            <person name="Park H.-J."/>
            <person name="Ramirez L."/>
            <person name="Alfaro M."/>
            <person name="Sun H."/>
            <person name="Tritt A."/>
            <person name="Yoshinaga Y."/>
            <person name="Zwiers L.-H."/>
            <person name="Turgeon B."/>
            <person name="Goodwin S."/>
            <person name="Spatafora J."/>
            <person name="Crous P."/>
            <person name="Grigoriev I."/>
        </authorList>
    </citation>
    <scope>NUCLEOTIDE SEQUENCE</scope>
    <source>
        <strain evidence="3">CBS 121167</strain>
    </source>
</reference>
<organism evidence="3 4">
    <name type="scientific">Aplosporella prunicola CBS 121167</name>
    <dbReference type="NCBI Taxonomy" id="1176127"/>
    <lineage>
        <taxon>Eukaryota</taxon>
        <taxon>Fungi</taxon>
        <taxon>Dikarya</taxon>
        <taxon>Ascomycota</taxon>
        <taxon>Pezizomycotina</taxon>
        <taxon>Dothideomycetes</taxon>
        <taxon>Dothideomycetes incertae sedis</taxon>
        <taxon>Botryosphaeriales</taxon>
        <taxon>Aplosporellaceae</taxon>
        <taxon>Aplosporella</taxon>
    </lineage>
</organism>
<feature type="domain" description="Ysc84 actin-binding" evidence="2">
    <location>
        <begin position="132"/>
        <end position="258"/>
    </location>
</feature>
<dbReference type="AlphaFoldDB" id="A0A6A6BIK8"/>